<organism evidence="2 3">
    <name type="scientific">Hydrogenophaga bisanensis</name>
    <dbReference type="NCBI Taxonomy" id="439611"/>
    <lineage>
        <taxon>Bacteria</taxon>
        <taxon>Pseudomonadati</taxon>
        <taxon>Pseudomonadota</taxon>
        <taxon>Betaproteobacteria</taxon>
        <taxon>Burkholderiales</taxon>
        <taxon>Comamonadaceae</taxon>
        <taxon>Hydrogenophaga</taxon>
    </lineage>
</organism>
<accession>A0ABW2RCC2</accession>
<feature type="region of interest" description="Disordered" evidence="1">
    <location>
        <begin position="95"/>
        <end position="160"/>
    </location>
</feature>
<name>A0ABW2RCC2_9BURK</name>
<keyword evidence="3" id="KW-1185">Reference proteome</keyword>
<evidence type="ECO:0000256" key="1">
    <source>
        <dbReference type="SAM" id="MobiDB-lite"/>
    </source>
</evidence>
<sequence length="160" mass="16287">MSTEEKARKPKLVRDSFTIPKSEYAAIEALKTRAIAQGTSVKKSELLRAGLMLLVKADEAAFKAAIAAVPSLKTGRPVAEKTQAVKAAIAPTVGKASAAPVARRPSVKKETPVKAPVTTAKAPAANKTAQVAPARKAATRKAAPAKAASPAATPADTAAA</sequence>
<evidence type="ECO:0000313" key="3">
    <source>
        <dbReference type="Proteomes" id="UP001596495"/>
    </source>
</evidence>
<evidence type="ECO:0000313" key="2">
    <source>
        <dbReference type="EMBL" id="MFC7435758.1"/>
    </source>
</evidence>
<dbReference type="RefSeq" id="WP_382258923.1">
    <property type="nucleotide sequence ID" value="NZ_JBHTBX010000010.1"/>
</dbReference>
<protein>
    <submittedName>
        <fullName evidence="2">Uncharacterized protein</fullName>
    </submittedName>
</protein>
<proteinExistence type="predicted"/>
<dbReference type="Proteomes" id="UP001596495">
    <property type="component" value="Unassembled WGS sequence"/>
</dbReference>
<comment type="caution">
    <text evidence="2">The sequence shown here is derived from an EMBL/GenBank/DDBJ whole genome shotgun (WGS) entry which is preliminary data.</text>
</comment>
<gene>
    <name evidence="2" type="ORF">ACFQNJ_14680</name>
</gene>
<dbReference type="EMBL" id="JBHTBX010000010">
    <property type="protein sequence ID" value="MFC7435758.1"/>
    <property type="molecule type" value="Genomic_DNA"/>
</dbReference>
<reference evidence="3" key="1">
    <citation type="journal article" date="2019" name="Int. J. Syst. Evol. Microbiol.">
        <title>The Global Catalogue of Microorganisms (GCM) 10K type strain sequencing project: providing services to taxonomists for standard genome sequencing and annotation.</title>
        <authorList>
            <consortium name="The Broad Institute Genomics Platform"/>
            <consortium name="The Broad Institute Genome Sequencing Center for Infectious Disease"/>
            <person name="Wu L."/>
            <person name="Ma J."/>
        </authorList>
    </citation>
    <scope>NUCLEOTIDE SEQUENCE [LARGE SCALE GENOMIC DNA]</scope>
    <source>
        <strain evidence="3">CCUG 54518</strain>
    </source>
</reference>
<feature type="compositionally biased region" description="Low complexity" evidence="1">
    <location>
        <begin position="113"/>
        <end position="160"/>
    </location>
</feature>